<feature type="binding site" evidence="6">
    <location>
        <begin position="85"/>
        <end position="89"/>
    </location>
    <ligand>
        <name>GTP</name>
        <dbReference type="ChEBI" id="CHEBI:37565"/>
    </ligand>
</feature>
<evidence type="ECO:0000259" key="8">
    <source>
        <dbReference type="PROSITE" id="PS51722"/>
    </source>
</evidence>
<dbReference type="CDD" id="cd01886">
    <property type="entry name" value="EF-G"/>
    <property type="match status" value="1"/>
</dbReference>
<accession>A0A1F4WMC2</accession>
<dbReference type="CDD" id="cd04088">
    <property type="entry name" value="EFG_mtEFG_II"/>
    <property type="match status" value="1"/>
</dbReference>
<dbReference type="SUPFAM" id="SSF54211">
    <property type="entry name" value="Ribosomal protein S5 domain 2-like"/>
    <property type="match status" value="1"/>
</dbReference>
<evidence type="ECO:0000256" key="3">
    <source>
        <dbReference type="ARBA" id="ARBA00022768"/>
    </source>
</evidence>
<dbReference type="Gene3D" id="2.40.30.10">
    <property type="entry name" value="Translation factors"/>
    <property type="match status" value="1"/>
</dbReference>
<dbReference type="Pfam" id="PF14492">
    <property type="entry name" value="EFG_III"/>
    <property type="match status" value="1"/>
</dbReference>
<dbReference type="SUPFAM" id="SSF54980">
    <property type="entry name" value="EF-G C-terminal domain-like"/>
    <property type="match status" value="2"/>
</dbReference>
<dbReference type="InterPro" id="IPR005517">
    <property type="entry name" value="Transl_elong_EFG/EF2_IV"/>
</dbReference>
<dbReference type="InterPro" id="IPR000640">
    <property type="entry name" value="EFG_V-like"/>
</dbReference>
<dbReference type="Pfam" id="PF00009">
    <property type="entry name" value="GTP_EFTU"/>
    <property type="match status" value="1"/>
</dbReference>
<dbReference type="SUPFAM" id="SSF50447">
    <property type="entry name" value="Translation proteins"/>
    <property type="match status" value="1"/>
</dbReference>
<evidence type="ECO:0000256" key="5">
    <source>
        <dbReference type="ARBA" id="ARBA00023134"/>
    </source>
</evidence>
<feature type="domain" description="Tr-type G" evidence="8">
    <location>
        <begin position="12"/>
        <end position="286"/>
    </location>
</feature>
<dbReference type="InterPro" id="IPR014721">
    <property type="entry name" value="Ribsml_uS5_D2-typ_fold_subgr"/>
</dbReference>
<evidence type="ECO:0000256" key="2">
    <source>
        <dbReference type="ARBA" id="ARBA00022741"/>
    </source>
</evidence>
<comment type="caution">
    <text evidence="9">The sequence shown here is derived from an EMBL/GenBank/DDBJ whole genome shotgun (WGS) entry which is preliminary data.</text>
</comment>
<dbReference type="SMART" id="SM00889">
    <property type="entry name" value="EFG_IV"/>
    <property type="match status" value="1"/>
</dbReference>
<organism evidence="9 10">
    <name type="scientific">candidate division WWE3 bacterium RIFOXYC1_FULL_39_7</name>
    <dbReference type="NCBI Taxonomy" id="1802643"/>
    <lineage>
        <taxon>Bacteria</taxon>
        <taxon>Katanobacteria</taxon>
    </lineage>
</organism>
<dbReference type="Proteomes" id="UP000179113">
    <property type="component" value="Unassembled WGS sequence"/>
</dbReference>
<dbReference type="InterPro" id="IPR053905">
    <property type="entry name" value="EF-G-like_DII"/>
</dbReference>
<dbReference type="NCBIfam" id="TIGR00484">
    <property type="entry name" value="EF-G"/>
    <property type="match status" value="1"/>
</dbReference>
<dbReference type="PANTHER" id="PTHR43261">
    <property type="entry name" value="TRANSLATION ELONGATION FACTOR G-RELATED"/>
    <property type="match status" value="1"/>
</dbReference>
<dbReference type="InterPro" id="IPR027417">
    <property type="entry name" value="P-loop_NTPase"/>
</dbReference>
<dbReference type="InterPro" id="IPR004540">
    <property type="entry name" value="Transl_elong_EFG/EF2"/>
</dbReference>
<keyword evidence="4 6" id="KW-0648">Protein biosynthesis</keyword>
<dbReference type="Pfam" id="PF22042">
    <property type="entry name" value="EF-G_D2"/>
    <property type="match status" value="1"/>
</dbReference>
<dbReference type="InterPro" id="IPR009022">
    <property type="entry name" value="EFG_III"/>
</dbReference>
<dbReference type="NCBIfam" id="NF009381">
    <property type="entry name" value="PRK12740.1-5"/>
    <property type="match status" value="1"/>
</dbReference>
<dbReference type="PRINTS" id="PR00315">
    <property type="entry name" value="ELONGATNFCT"/>
</dbReference>
<dbReference type="SMART" id="SM00838">
    <property type="entry name" value="EFG_C"/>
    <property type="match status" value="1"/>
</dbReference>
<evidence type="ECO:0000313" key="9">
    <source>
        <dbReference type="EMBL" id="OGC70053.1"/>
    </source>
</evidence>
<keyword evidence="2 6" id="KW-0547">Nucleotide-binding</keyword>
<dbReference type="InterPro" id="IPR020568">
    <property type="entry name" value="Ribosomal_Su5_D2-typ_SF"/>
</dbReference>
<dbReference type="Gene3D" id="3.30.230.10">
    <property type="match status" value="1"/>
</dbReference>
<dbReference type="PANTHER" id="PTHR43261:SF1">
    <property type="entry name" value="RIBOSOME-RELEASING FACTOR 2, MITOCHONDRIAL"/>
    <property type="match status" value="1"/>
</dbReference>
<comment type="subcellular location">
    <subcellularLocation>
        <location evidence="6">Cytoplasm</location>
    </subcellularLocation>
</comment>
<dbReference type="Gene3D" id="3.30.70.870">
    <property type="entry name" value="Elongation Factor G (Translational Gtpase), domain 3"/>
    <property type="match status" value="1"/>
</dbReference>
<dbReference type="CDD" id="cd03713">
    <property type="entry name" value="EFG_mtEFG_C"/>
    <property type="match status" value="1"/>
</dbReference>
<dbReference type="PROSITE" id="PS00301">
    <property type="entry name" value="G_TR_1"/>
    <property type="match status" value="1"/>
</dbReference>
<dbReference type="Pfam" id="PF00679">
    <property type="entry name" value="EFG_C"/>
    <property type="match status" value="1"/>
</dbReference>
<dbReference type="GO" id="GO:0005737">
    <property type="term" value="C:cytoplasm"/>
    <property type="evidence" value="ECO:0007669"/>
    <property type="project" value="UniProtKB-SubCell"/>
</dbReference>
<dbReference type="SUPFAM" id="SSF52540">
    <property type="entry name" value="P-loop containing nucleoside triphosphate hydrolases"/>
    <property type="match status" value="1"/>
</dbReference>
<dbReference type="InterPro" id="IPR047872">
    <property type="entry name" value="EFG_IV"/>
</dbReference>
<comment type="function">
    <text evidence="6">Catalyzes the GTP-dependent ribosomal translocation step during translation elongation. During this step, the ribosome changes from the pre-translocational (PRE) to the post-translocational (POST) state as the newly formed A-site-bound peptidyl-tRNA and P-site-bound deacylated tRNA move to the P and E sites, respectively. Catalyzes the coordinated movement of the two tRNA molecules, the mRNA and conformational changes in the ribosome.</text>
</comment>
<dbReference type="GO" id="GO:0003746">
    <property type="term" value="F:translation elongation factor activity"/>
    <property type="evidence" value="ECO:0007669"/>
    <property type="project" value="UniProtKB-UniRule"/>
</dbReference>
<name>A0A1F4WMC2_UNCKA</name>
<dbReference type="Gene3D" id="3.40.50.300">
    <property type="entry name" value="P-loop containing nucleotide triphosphate hydrolases"/>
    <property type="match status" value="1"/>
</dbReference>
<dbReference type="EMBL" id="MEWA01000010">
    <property type="protein sequence ID" value="OGC70053.1"/>
    <property type="molecule type" value="Genomic_DNA"/>
</dbReference>
<gene>
    <name evidence="6" type="primary">fusA</name>
    <name evidence="9" type="ORF">A2415_00450</name>
</gene>
<reference evidence="9 10" key="1">
    <citation type="journal article" date="2016" name="Nat. Commun.">
        <title>Thousands of microbial genomes shed light on interconnected biogeochemical processes in an aquifer system.</title>
        <authorList>
            <person name="Anantharaman K."/>
            <person name="Brown C.T."/>
            <person name="Hug L.A."/>
            <person name="Sharon I."/>
            <person name="Castelle C.J."/>
            <person name="Probst A.J."/>
            <person name="Thomas B.C."/>
            <person name="Singh A."/>
            <person name="Wilkins M.J."/>
            <person name="Karaoz U."/>
            <person name="Brodie E.L."/>
            <person name="Williams K.H."/>
            <person name="Hubbard S.S."/>
            <person name="Banfield J.F."/>
        </authorList>
    </citation>
    <scope>NUCLEOTIDE SEQUENCE [LARGE SCALE GENOMIC DNA]</scope>
</reference>
<keyword evidence="6" id="KW-0963">Cytoplasm</keyword>
<dbReference type="AlphaFoldDB" id="A0A1F4WMC2"/>
<evidence type="ECO:0000256" key="1">
    <source>
        <dbReference type="ARBA" id="ARBA00005870"/>
    </source>
</evidence>
<dbReference type="Gene3D" id="3.30.70.240">
    <property type="match status" value="1"/>
</dbReference>
<dbReference type="CDD" id="cd16262">
    <property type="entry name" value="EFG_III"/>
    <property type="match status" value="1"/>
</dbReference>
<keyword evidence="3 6" id="KW-0251">Elongation factor</keyword>
<dbReference type="InterPro" id="IPR035647">
    <property type="entry name" value="EFG_III/V"/>
</dbReference>
<dbReference type="FunFam" id="2.40.30.10:FF:000006">
    <property type="entry name" value="Elongation factor G"/>
    <property type="match status" value="1"/>
</dbReference>
<dbReference type="FunFam" id="3.40.50.300:FF:000029">
    <property type="entry name" value="Elongation factor G"/>
    <property type="match status" value="1"/>
</dbReference>
<dbReference type="InterPro" id="IPR005225">
    <property type="entry name" value="Small_GTP-bd"/>
</dbReference>
<dbReference type="NCBIfam" id="NF009379">
    <property type="entry name" value="PRK12740.1-3"/>
    <property type="match status" value="1"/>
</dbReference>
<dbReference type="InterPro" id="IPR009000">
    <property type="entry name" value="Transl_B-barrel_sf"/>
</dbReference>
<evidence type="ECO:0000256" key="4">
    <source>
        <dbReference type="ARBA" id="ARBA00022917"/>
    </source>
</evidence>
<dbReference type="CDD" id="cd01434">
    <property type="entry name" value="EFG_mtEFG1_IV"/>
    <property type="match status" value="1"/>
</dbReference>
<dbReference type="PROSITE" id="PS51722">
    <property type="entry name" value="G_TR_2"/>
    <property type="match status" value="1"/>
</dbReference>
<evidence type="ECO:0000256" key="6">
    <source>
        <dbReference type="HAMAP-Rule" id="MF_00054"/>
    </source>
</evidence>
<dbReference type="GO" id="GO:0032790">
    <property type="term" value="P:ribosome disassembly"/>
    <property type="evidence" value="ECO:0007669"/>
    <property type="project" value="TreeGrafter"/>
</dbReference>
<feature type="binding site" evidence="6">
    <location>
        <begin position="21"/>
        <end position="28"/>
    </location>
    <ligand>
        <name>GTP</name>
        <dbReference type="ChEBI" id="CHEBI:37565"/>
    </ligand>
</feature>
<comment type="similarity">
    <text evidence="1 6">Belongs to the TRAFAC class translation factor GTPase superfamily. Classic translation factor GTPase family. EF-G/EF-2 subfamily.</text>
</comment>
<dbReference type="HAMAP" id="MF_00054_B">
    <property type="entry name" value="EF_G_EF_2_B"/>
    <property type="match status" value="1"/>
</dbReference>
<dbReference type="InterPro" id="IPR035649">
    <property type="entry name" value="EFG_V"/>
</dbReference>
<evidence type="ECO:0000256" key="7">
    <source>
        <dbReference type="NCBIfam" id="TIGR00484"/>
    </source>
</evidence>
<dbReference type="FunFam" id="3.30.70.240:FF:000001">
    <property type="entry name" value="Elongation factor G"/>
    <property type="match status" value="1"/>
</dbReference>
<sequence>MADNTNITYPLDKIRNIGIIAHIDAGKTTTTERVLFYTGKSHKIGEVHEGEAQMDWMAQERERGITITSAATTCFWLHHRINIIDTPGHVDFTAEVERSLRVLDGAVILLDSSQGVEPQSETVFRQAEKYHVPLLFFANKLDKVGGDFYMSLDSVSERLTPKAVALQLPIGIENDFEAIVDLVERKAYKFEGVNGVDVVEIPVPEDMKAKVEEFRNKLVEKVAEADDSLIEKFLAGEELSIEEIKAGIRKLTISAKLYPVFCGTALGNKGVQLMLDGVINYLPSPKDVPDVLGHTKDGDPLTLRAEEDGPFCALAFKIQTDPYVGRLTYIRVYSGKLASGSYVLNSTKGSKERIGRILLMHANRREEVKEIRAGEIAAAVGLEARTGDTICAEGNEIVLESISFAEPVIGIVLEPKTKGDRDKMSESIKKFLEEDPTLKIKTDDETSQTVLYGMGELHLEIIVDRMKREFNVEVNTGKPQVAYRETIRKTMSVEGKHIRQSGGRGQYGHVVIKIEPLERGKGVEFIDKVVGGAIPREYIPAVEKGIREAAETGILAGYPFVDFAVTLIDGSYHEVDSSEMAFKMAAIEALRQAQRSADSFLLEPIMNVEVVAPDEFMGDIIGNLSSKRGKIEQTESRGNARVITSKVPLAEMFGYATELRGMTQGRATFTMEPSHYEEVPANVAEQIKSSVSK</sequence>
<dbReference type="GO" id="GO:0005525">
    <property type="term" value="F:GTP binding"/>
    <property type="evidence" value="ECO:0007669"/>
    <property type="project" value="UniProtKB-UniRule"/>
</dbReference>
<keyword evidence="5 6" id="KW-0342">GTP-binding</keyword>
<proteinExistence type="inferred from homology"/>
<evidence type="ECO:0000313" key="10">
    <source>
        <dbReference type="Proteomes" id="UP000179113"/>
    </source>
</evidence>
<dbReference type="InterPro" id="IPR000795">
    <property type="entry name" value="T_Tr_GTP-bd_dom"/>
</dbReference>
<dbReference type="NCBIfam" id="TIGR00231">
    <property type="entry name" value="small_GTP"/>
    <property type="match status" value="1"/>
</dbReference>
<feature type="binding site" evidence="6">
    <location>
        <begin position="139"/>
        <end position="142"/>
    </location>
    <ligand>
        <name>GTP</name>
        <dbReference type="ChEBI" id="CHEBI:37565"/>
    </ligand>
</feature>
<protein>
    <recommendedName>
        <fullName evidence="6 7">Elongation factor G</fullName>
        <shortName evidence="6">EF-G</shortName>
    </recommendedName>
</protein>
<dbReference type="InterPro" id="IPR031157">
    <property type="entry name" value="G_TR_CS"/>
</dbReference>
<dbReference type="Pfam" id="PF03764">
    <property type="entry name" value="EFG_IV"/>
    <property type="match status" value="1"/>
</dbReference>
<dbReference type="FunFam" id="3.30.70.870:FF:000001">
    <property type="entry name" value="Elongation factor G"/>
    <property type="match status" value="1"/>
</dbReference>
<dbReference type="GO" id="GO:0003924">
    <property type="term" value="F:GTPase activity"/>
    <property type="evidence" value="ECO:0007669"/>
    <property type="project" value="InterPro"/>
</dbReference>
<dbReference type="InterPro" id="IPR041095">
    <property type="entry name" value="EFG_II"/>
</dbReference>
<dbReference type="FunFam" id="3.30.230.10:FF:000003">
    <property type="entry name" value="Elongation factor G"/>
    <property type="match status" value="1"/>
</dbReference>